<evidence type="ECO:0000313" key="1">
    <source>
        <dbReference type="EMBL" id="UGY07327.1"/>
    </source>
</evidence>
<accession>A0ACD3VL75</accession>
<proteinExistence type="predicted"/>
<protein>
    <submittedName>
        <fullName evidence="1">Tetratricopeptide repeat protein</fullName>
    </submittedName>
</protein>
<name>A0ACD3VL75_9BRAD</name>
<organism evidence="1 2">
    <name type="scientific">Bradyrhizobium quebecense</name>
    <dbReference type="NCBI Taxonomy" id="2748629"/>
    <lineage>
        <taxon>Bacteria</taxon>
        <taxon>Pseudomonadati</taxon>
        <taxon>Pseudomonadota</taxon>
        <taxon>Alphaproteobacteria</taxon>
        <taxon>Hyphomicrobiales</taxon>
        <taxon>Nitrobacteraceae</taxon>
        <taxon>Bradyrhizobium</taxon>
    </lineage>
</organism>
<evidence type="ECO:0000313" key="2">
    <source>
        <dbReference type="Proteomes" id="UP000692816"/>
    </source>
</evidence>
<dbReference type="EMBL" id="CP088282">
    <property type="protein sequence ID" value="UGY07327.1"/>
    <property type="molecule type" value="Genomic_DNA"/>
</dbReference>
<sequence>MQYDPADVYSWNNRGQAKLRLGDSKGAAADFRKALELQPDLKSAREALARLGGAR</sequence>
<reference evidence="1 2" key="1">
    <citation type="journal article" date="2021" name="Int. J. Syst. Evol. Microbiol.">
        <title>Bradyrhizobium septentrionale sp. nov. (sv. septentrionale) and Bradyrhizobium quebecense sp. nov. (sv. septentrionale) associated with legumes native to Canada possess rearranged symbiosis genes and numerous insertion sequences.</title>
        <authorList>
            <person name="Bromfield E.S.P."/>
            <person name="Cloutier S."/>
        </authorList>
    </citation>
    <scope>NUCLEOTIDE SEQUENCE [LARGE SCALE GENOMIC DNA]</scope>
    <source>
        <strain evidence="1 2">12S5</strain>
    </source>
</reference>
<dbReference type="Proteomes" id="UP000692816">
    <property type="component" value="Chromosome"/>
</dbReference>
<gene>
    <name evidence="1" type="ORF">J4P68_0038800</name>
</gene>
<keyword evidence="2" id="KW-1185">Reference proteome</keyword>